<evidence type="ECO:0000256" key="1">
    <source>
        <dbReference type="SAM" id="MobiDB-lite"/>
    </source>
</evidence>
<proteinExistence type="predicted"/>
<name>A0AAW9R9K1_9GAMM</name>
<accession>A0AAW9R9K1</accession>
<protein>
    <submittedName>
        <fullName evidence="2">Uncharacterized protein</fullName>
    </submittedName>
</protein>
<gene>
    <name evidence="2" type="ORF">V3330_11365</name>
</gene>
<feature type="region of interest" description="Disordered" evidence="1">
    <location>
        <begin position="1"/>
        <end position="35"/>
    </location>
</feature>
<evidence type="ECO:0000313" key="3">
    <source>
        <dbReference type="Proteomes" id="UP001359886"/>
    </source>
</evidence>
<comment type="caution">
    <text evidence="2">The sequence shown here is derived from an EMBL/GenBank/DDBJ whole genome shotgun (WGS) entry which is preliminary data.</text>
</comment>
<dbReference type="Proteomes" id="UP001359886">
    <property type="component" value="Unassembled WGS sequence"/>
</dbReference>
<reference evidence="2 3" key="1">
    <citation type="submission" date="2024-02" db="EMBL/GenBank/DDBJ databases">
        <title>A novel Wenzhouxiangellaceae bacterium, isolated from coastal sediments.</title>
        <authorList>
            <person name="Du Z.-J."/>
            <person name="Ye Y.-Q."/>
            <person name="Zhang X.-Y."/>
        </authorList>
    </citation>
    <scope>NUCLEOTIDE SEQUENCE [LARGE SCALE GENOMIC DNA]</scope>
    <source>
        <strain evidence="2 3">CH-27</strain>
    </source>
</reference>
<evidence type="ECO:0000313" key="2">
    <source>
        <dbReference type="EMBL" id="MEJ8568225.1"/>
    </source>
</evidence>
<sequence>MFANSSAPKQEKGDIPSGPQNRIQKTGDRAVSENGCVDSIEKGRSTCKQSQSRHAIGAMIQVAFKFENHAFIQIESRTKDFIYKWATESCIDQNDFSHRFP</sequence>
<keyword evidence="3" id="KW-1185">Reference proteome</keyword>
<organism evidence="2 3">
    <name type="scientific">Elongatibacter sediminis</name>
    <dbReference type="NCBI Taxonomy" id="3119006"/>
    <lineage>
        <taxon>Bacteria</taxon>
        <taxon>Pseudomonadati</taxon>
        <taxon>Pseudomonadota</taxon>
        <taxon>Gammaproteobacteria</taxon>
        <taxon>Chromatiales</taxon>
        <taxon>Wenzhouxiangellaceae</taxon>
        <taxon>Elongatibacter</taxon>
    </lineage>
</organism>
<dbReference type="AlphaFoldDB" id="A0AAW9R9K1"/>
<dbReference type="EMBL" id="JAZHOG010000007">
    <property type="protein sequence ID" value="MEJ8568225.1"/>
    <property type="molecule type" value="Genomic_DNA"/>
</dbReference>